<dbReference type="STRING" id="504805.SAMN05421505_1516"/>
<dbReference type="Pfam" id="PF13671">
    <property type="entry name" value="AAA_33"/>
    <property type="match status" value="1"/>
</dbReference>
<gene>
    <name evidence="1" type="ORF">SAMN05421505_1516</name>
</gene>
<dbReference type="GO" id="GO:0016301">
    <property type="term" value="F:kinase activity"/>
    <property type="evidence" value="ECO:0007669"/>
    <property type="project" value="UniProtKB-KW"/>
</dbReference>
<name>A0A1G8KHS4_9ACTN</name>
<reference evidence="1 2" key="1">
    <citation type="submission" date="2016-10" db="EMBL/GenBank/DDBJ databases">
        <authorList>
            <person name="de Groot N.N."/>
        </authorList>
    </citation>
    <scope>NUCLEOTIDE SEQUENCE [LARGE SCALE GENOMIC DNA]</scope>
    <source>
        <strain evidence="1 2">CPCC 201354</strain>
    </source>
</reference>
<accession>A0A1G8KHS4</accession>
<organism evidence="1 2">
    <name type="scientific">Sinosporangium album</name>
    <dbReference type="NCBI Taxonomy" id="504805"/>
    <lineage>
        <taxon>Bacteria</taxon>
        <taxon>Bacillati</taxon>
        <taxon>Actinomycetota</taxon>
        <taxon>Actinomycetes</taxon>
        <taxon>Streptosporangiales</taxon>
        <taxon>Streptosporangiaceae</taxon>
        <taxon>Sinosporangium</taxon>
    </lineage>
</organism>
<keyword evidence="1" id="KW-0418">Kinase</keyword>
<dbReference type="AlphaFoldDB" id="A0A1G8KHS4"/>
<evidence type="ECO:0000313" key="2">
    <source>
        <dbReference type="Proteomes" id="UP000198923"/>
    </source>
</evidence>
<dbReference type="InterPro" id="IPR027417">
    <property type="entry name" value="P-loop_NTPase"/>
</dbReference>
<dbReference type="SUPFAM" id="SSF52540">
    <property type="entry name" value="P-loop containing nucleoside triphosphate hydrolases"/>
    <property type="match status" value="1"/>
</dbReference>
<keyword evidence="1" id="KW-0808">Transferase</keyword>
<dbReference type="Proteomes" id="UP000198923">
    <property type="component" value="Unassembled WGS sequence"/>
</dbReference>
<dbReference type="EMBL" id="FNCN01000051">
    <property type="protein sequence ID" value="SDI42958.1"/>
    <property type="molecule type" value="Genomic_DNA"/>
</dbReference>
<protein>
    <submittedName>
        <fullName evidence="1">Predicted kinase</fullName>
    </submittedName>
</protein>
<sequence length="208" mass="21915">MPNERVYAIAEVPQCSMTVPTLTVVSGPPGTGKTTLAHKIAQVVGCPAIIRDEIKQGMVLAAPGHDPSGDDPLNLPTLDAFFGVLTVLVKAGVTSVAEAAFQDRLWRPNLQPFVALADIRVIRCTVEAAVAHDRIASRADLDIRRAAHGDADLLKAVAAGQHTIDSWVPIAMDLPTLIVDTSDGYHPAIPDIVKFIGQPAGATAHPTT</sequence>
<dbReference type="Gene3D" id="3.40.50.300">
    <property type="entry name" value="P-loop containing nucleotide triphosphate hydrolases"/>
    <property type="match status" value="1"/>
</dbReference>
<proteinExistence type="predicted"/>
<keyword evidence="2" id="KW-1185">Reference proteome</keyword>
<dbReference type="RefSeq" id="WP_218126072.1">
    <property type="nucleotide sequence ID" value="NZ_FNCN01000051.1"/>
</dbReference>
<evidence type="ECO:0000313" key="1">
    <source>
        <dbReference type="EMBL" id="SDI42958.1"/>
    </source>
</evidence>